<comment type="caution">
    <text evidence="2">The sequence shown here is derived from an EMBL/GenBank/DDBJ whole genome shotgun (WGS) entry which is preliminary data.</text>
</comment>
<dbReference type="SMART" id="SM00855">
    <property type="entry name" value="PGAM"/>
    <property type="match status" value="1"/>
</dbReference>
<accession>A0ABT8F413</accession>
<keyword evidence="3" id="KW-1185">Reference proteome</keyword>
<feature type="signal peptide" evidence="1">
    <location>
        <begin position="1"/>
        <end position="20"/>
    </location>
</feature>
<sequence length="168" mass="18989">MRTLLLAFFLLLSASLGALAQSSPNDFVTIYLTRHAEKKLESTPDPNLSDLGVQRAERLAKMLKKVAIDSLYSTDLKRTRQTLAFLAEQKSLGLNLYTFPEQESLARRLRTEFGKCYVVSGHSNTIPAFVNALLGEERVQEIYDTEYDNLFVVKIHRSGSISLDILQY</sequence>
<dbReference type="PANTHER" id="PTHR48100">
    <property type="entry name" value="BROAD-SPECIFICITY PHOSPHATASE YOR283W-RELATED"/>
    <property type="match status" value="1"/>
</dbReference>
<dbReference type="CDD" id="cd07067">
    <property type="entry name" value="HP_PGM_like"/>
    <property type="match status" value="1"/>
</dbReference>
<dbReference type="Gene3D" id="3.40.50.1240">
    <property type="entry name" value="Phosphoglycerate mutase-like"/>
    <property type="match status" value="1"/>
</dbReference>
<dbReference type="InterPro" id="IPR029033">
    <property type="entry name" value="His_PPase_superfam"/>
</dbReference>
<organism evidence="2 3">
    <name type="scientific">Shiella aurantiaca</name>
    <dbReference type="NCBI Taxonomy" id="3058365"/>
    <lineage>
        <taxon>Bacteria</taxon>
        <taxon>Pseudomonadati</taxon>
        <taxon>Bacteroidota</taxon>
        <taxon>Cytophagia</taxon>
        <taxon>Cytophagales</taxon>
        <taxon>Shiellaceae</taxon>
        <taxon>Shiella</taxon>
    </lineage>
</organism>
<dbReference type="InterPro" id="IPR013078">
    <property type="entry name" value="His_Pase_superF_clade-1"/>
</dbReference>
<dbReference type="PANTHER" id="PTHR48100:SF1">
    <property type="entry name" value="HISTIDINE PHOSPHATASE FAMILY PROTEIN-RELATED"/>
    <property type="match status" value="1"/>
</dbReference>
<gene>
    <name evidence="2" type="ORF">QWY31_06425</name>
</gene>
<keyword evidence="2" id="KW-0413">Isomerase</keyword>
<proteinExistence type="predicted"/>
<dbReference type="SUPFAM" id="SSF53254">
    <property type="entry name" value="Phosphoglycerate mutase-like"/>
    <property type="match status" value="1"/>
</dbReference>
<keyword evidence="1" id="KW-0732">Signal</keyword>
<reference evidence="2" key="1">
    <citation type="submission" date="2023-06" db="EMBL/GenBank/DDBJ databases">
        <title>Cytophagales bacterium Strain LB-30, isolated from soil.</title>
        <authorList>
            <person name="Liu B."/>
        </authorList>
    </citation>
    <scope>NUCLEOTIDE SEQUENCE</scope>
    <source>
        <strain evidence="2">LB-30</strain>
    </source>
</reference>
<dbReference type="EC" id="5.4.-.-" evidence="2"/>
<dbReference type="Pfam" id="PF00300">
    <property type="entry name" value="His_Phos_1"/>
    <property type="match status" value="1"/>
</dbReference>
<dbReference type="Proteomes" id="UP001168552">
    <property type="component" value="Unassembled WGS sequence"/>
</dbReference>
<evidence type="ECO:0000313" key="2">
    <source>
        <dbReference type="EMBL" id="MDN4165128.1"/>
    </source>
</evidence>
<dbReference type="RefSeq" id="WP_320003657.1">
    <property type="nucleotide sequence ID" value="NZ_JAUHJS010000003.1"/>
</dbReference>
<feature type="chain" id="PRO_5046823640" evidence="1">
    <location>
        <begin position="21"/>
        <end position="168"/>
    </location>
</feature>
<dbReference type="InterPro" id="IPR050275">
    <property type="entry name" value="PGM_Phosphatase"/>
</dbReference>
<dbReference type="GO" id="GO:0016853">
    <property type="term" value="F:isomerase activity"/>
    <property type="evidence" value="ECO:0007669"/>
    <property type="project" value="UniProtKB-KW"/>
</dbReference>
<name>A0ABT8F413_9BACT</name>
<evidence type="ECO:0000256" key="1">
    <source>
        <dbReference type="SAM" id="SignalP"/>
    </source>
</evidence>
<evidence type="ECO:0000313" key="3">
    <source>
        <dbReference type="Proteomes" id="UP001168552"/>
    </source>
</evidence>
<protein>
    <submittedName>
        <fullName evidence="2">Phosphoglycerate mutase family protein</fullName>
        <ecNumber evidence="2">5.4.-.-</ecNumber>
    </submittedName>
</protein>
<dbReference type="EMBL" id="JAUHJS010000003">
    <property type="protein sequence ID" value="MDN4165128.1"/>
    <property type="molecule type" value="Genomic_DNA"/>
</dbReference>